<dbReference type="GO" id="GO:0005634">
    <property type="term" value="C:nucleus"/>
    <property type="evidence" value="ECO:0007669"/>
    <property type="project" value="TreeGrafter"/>
</dbReference>
<organism evidence="1">
    <name type="scientific">Cladocopium goreaui</name>
    <dbReference type="NCBI Taxonomy" id="2562237"/>
    <lineage>
        <taxon>Eukaryota</taxon>
        <taxon>Sar</taxon>
        <taxon>Alveolata</taxon>
        <taxon>Dinophyceae</taxon>
        <taxon>Suessiales</taxon>
        <taxon>Symbiodiniaceae</taxon>
        <taxon>Cladocopium</taxon>
    </lineage>
</organism>
<evidence type="ECO:0000313" key="2">
    <source>
        <dbReference type="EMBL" id="CAL4807377.1"/>
    </source>
</evidence>
<dbReference type="Proteomes" id="UP001152797">
    <property type="component" value="Unassembled WGS sequence"/>
</dbReference>
<reference evidence="2 3" key="2">
    <citation type="submission" date="2024-05" db="EMBL/GenBank/DDBJ databases">
        <authorList>
            <person name="Chen Y."/>
            <person name="Shah S."/>
            <person name="Dougan E. K."/>
            <person name="Thang M."/>
            <person name="Chan C."/>
        </authorList>
    </citation>
    <scope>NUCLEOTIDE SEQUENCE [LARGE SCALE GENOMIC DNA]</scope>
</reference>
<protein>
    <submittedName>
        <fullName evidence="1">Uncharacterized protein</fullName>
    </submittedName>
</protein>
<dbReference type="SUPFAM" id="SSF53335">
    <property type="entry name" value="S-adenosyl-L-methionine-dependent methyltransferases"/>
    <property type="match status" value="1"/>
</dbReference>
<dbReference type="PANTHER" id="PTHR32379">
    <property type="entry name" value="GUANIDINOACETATE N-METHYLTRANSFERASE"/>
    <property type="match status" value="1"/>
</dbReference>
<dbReference type="EMBL" id="CAMXCT020006788">
    <property type="protein sequence ID" value="CAL1173440.1"/>
    <property type="molecule type" value="Genomic_DNA"/>
</dbReference>
<dbReference type="Gene3D" id="3.40.50.150">
    <property type="entry name" value="Vaccinia Virus protein VP39"/>
    <property type="match status" value="1"/>
</dbReference>
<dbReference type="GO" id="GO:0008757">
    <property type="term" value="F:S-adenosylmethionine-dependent methyltransferase activity"/>
    <property type="evidence" value="ECO:0007669"/>
    <property type="project" value="TreeGrafter"/>
</dbReference>
<reference evidence="1" key="1">
    <citation type="submission" date="2022-10" db="EMBL/GenBank/DDBJ databases">
        <authorList>
            <person name="Chen Y."/>
            <person name="Dougan E. K."/>
            <person name="Chan C."/>
            <person name="Rhodes N."/>
            <person name="Thang M."/>
        </authorList>
    </citation>
    <scope>NUCLEOTIDE SEQUENCE</scope>
</reference>
<gene>
    <name evidence="1" type="ORF">C1SCF055_LOCUS44514</name>
</gene>
<dbReference type="CDD" id="cd02440">
    <property type="entry name" value="AdoMet_MTases"/>
    <property type="match status" value="1"/>
</dbReference>
<keyword evidence="3" id="KW-1185">Reference proteome</keyword>
<name>A0A9P1M658_9DINO</name>
<dbReference type="OrthoDB" id="427711at2759"/>
<accession>A0A9P1M658</accession>
<feature type="non-terminal residue" evidence="1">
    <location>
        <position position="395"/>
    </location>
</feature>
<dbReference type="EMBL" id="CAMXCT010006788">
    <property type="protein sequence ID" value="CAI4020065.1"/>
    <property type="molecule type" value="Genomic_DNA"/>
</dbReference>
<dbReference type="PANTHER" id="PTHR32379:SF1">
    <property type="entry name" value="GUANIDINOACETATE N-METHYLTRANSFERASE"/>
    <property type="match status" value="1"/>
</dbReference>
<comment type="caution">
    <text evidence="1">The sequence shown here is derived from an EMBL/GenBank/DDBJ whole genome shotgun (WGS) entry which is preliminary data.</text>
</comment>
<dbReference type="AlphaFoldDB" id="A0A9P1M658"/>
<evidence type="ECO:0000313" key="3">
    <source>
        <dbReference type="Proteomes" id="UP001152797"/>
    </source>
</evidence>
<evidence type="ECO:0000313" key="1">
    <source>
        <dbReference type="EMBL" id="CAI4020065.1"/>
    </source>
</evidence>
<dbReference type="GO" id="GO:0005737">
    <property type="term" value="C:cytoplasm"/>
    <property type="evidence" value="ECO:0007669"/>
    <property type="project" value="TreeGrafter"/>
</dbReference>
<dbReference type="EMBL" id="CAMXCT030006788">
    <property type="protein sequence ID" value="CAL4807377.1"/>
    <property type="molecule type" value="Genomic_DNA"/>
</dbReference>
<dbReference type="InterPro" id="IPR029063">
    <property type="entry name" value="SAM-dependent_MTases_sf"/>
</dbReference>
<dbReference type="InterPro" id="IPR051038">
    <property type="entry name" value="RMT2/GAMT_Mtase"/>
</dbReference>
<proteinExistence type="predicted"/>
<sequence>MLYPSPAYAVPAVPFTTLAPHQVQPVQRLGYGSNPRWSQEGSTLPTKRIVAPGPPSGCVPDQLSCGIAALLASWQQVQRGLHAVASGLQAEDMIQRALDAMSMELQRWRMTHPADPFQLLFRFPRQRVGRELHEILKLQLGEGKGALQCAAHVASRLQEMSITPQEEKMWHMFTAFEVEQSEPGVLGAEKESFGKHLHLRGGATGQIQLMQDWEWPYMFALADAGFGISLETVKQSVGPKNLRILEVGWGQGISGRRLMDNADAAGLPELRVAYEVVELHPAVAADARAEASRRQDTVCSVRVHEGPWQKVLPKLAANAYDLIFYDPLNISPRYIGEKQLYESWGLPVCVFEALQFYRLLRPGGVVVQYAISHRSSTVKMLEEQVAPLFKELRLT</sequence>